<accession>A0A8J8M834</accession>
<name>A0A8J8M834_9FIRM</name>
<dbReference type="PANTHER" id="PTHR43863:SF2">
    <property type="entry name" value="MALTASE-GLUCOAMYLASE"/>
    <property type="match status" value="1"/>
</dbReference>
<organism evidence="5 6">
    <name type="scientific">Vallitalea guaymasensis</name>
    <dbReference type="NCBI Taxonomy" id="1185412"/>
    <lineage>
        <taxon>Bacteria</taxon>
        <taxon>Bacillati</taxon>
        <taxon>Bacillota</taxon>
        <taxon>Clostridia</taxon>
        <taxon>Lachnospirales</taxon>
        <taxon>Vallitaleaceae</taxon>
        <taxon>Vallitalea</taxon>
    </lineage>
</organism>
<proteinExistence type="inferred from homology"/>
<dbReference type="Proteomes" id="UP000677305">
    <property type="component" value="Chromosome"/>
</dbReference>
<dbReference type="PANTHER" id="PTHR43863">
    <property type="entry name" value="HYDROLASE, PUTATIVE (AFU_ORTHOLOGUE AFUA_1G03140)-RELATED"/>
    <property type="match status" value="1"/>
</dbReference>
<evidence type="ECO:0000259" key="4">
    <source>
        <dbReference type="Pfam" id="PF21365"/>
    </source>
</evidence>
<gene>
    <name evidence="5" type="ORF">HYG85_03385</name>
</gene>
<dbReference type="Gene3D" id="2.60.40.1760">
    <property type="entry name" value="glycosyl hydrolase (family 31)"/>
    <property type="match status" value="1"/>
</dbReference>
<dbReference type="KEGG" id="vgu:HYG85_03385"/>
<dbReference type="InterPro" id="IPR013780">
    <property type="entry name" value="Glyco_hydro_b"/>
</dbReference>
<evidence type="ECO:0000256" key="2">
    <source>
        <dbReference type="RuleBase" id="RU361185"/>
    </source>
</evidence>
<dbReference type="SUPFAM" id="SSF51011">
    <property type="entry name" value="Glycosyl hydrolase domain"/>
    <property type="match status" value="1"/>
</dbReference>
<dbReference type="EMBL" id="CP058561">
    <property type="protein sequence ID" value="QUH28008.1"/>
    <property type="molecule type" value="Genomic_DNA"/>
</dbReference>
<dbReference type="Pfam" id="PF01055">
    <property type="entry name" value="Glyco_hydro_31_2nd"/>
    <property type="match status" value="1"/>
</dbReference>
<evidence type="ECO:0000259" key="3">
    <source>
        <dbReference type="Pfam" id="PF01055"/>
    </source>
</evidence>
<evidence type="ECO:0000313" key="5">
    <source>
        <dbReference type="EMBL" id="QUH28008.1"/>
    </source>
</evidence>
<comment type="similarity">
    <text evidence="1 2">Belongs to the glycosyl hydrolase 31 family.</text>
</comment>
<keyword evidence="2" id="KW-0326">Glycosidase</keyword>
<dbReference type="InterPro" id="IPR051816">
    <property type="entry name" value="Glycosyl_Hydrolase_31"/>
</dbReference>
<dbReference type="CDD" id="cd14752">
    <property type="entry name" value="GH31_N"/>
    <property type="match status" value="1"/>
</dbReference>
<dbReference type="SUPFAM" id="SSF74650">
    <property type="entry name" value="Galactose mutarotase-like"/>
    <property type="match status" value="1"/>
</dbReference>
<evidence type="ECO:0000256" key="1">
    <source>
        <dbReference type="ARBA" id="ARBA00007806"/>
    </source>
</evidence>
<reference evidence="5 6" key="1">
    <citation type="submission" date="2020-07" db="EMBL/GenBank/DDBJ databases">
        <title>Vallitalea guaymasensis genome.</title>
        <authorList>
            <person name="Postec A."/>
        </authorList>
    </citation>
    <scope>NUCLEOTIDE SEQUENCE [LARGE SCALE GENOMIC DNA]</scope>
    <source>
        <strain evidence="5 6">Ra1766G1</strain>
    </source>
</reference>
<keyword evidence="2" id="KW-0378">Hydrolase</keyword>
<protein>
    <submittedName>
        <fullName evidence="5">Uncharacterized protein</fullName>
    </submittedName>
</protein>
<feature type="domain" description="Glycosyl hydrolase family 31 C-terminal" evidence="4">
    <location>
        <begin position="486"/>
        <end position="568"/>
    </location>
</feature>
<dbReference type="InterPro" id="IPR048395">
    <property type="entry name" value="Glyco_hydro_31_C"/>
</dbReference>
<sequence length="642" mass="74040">MKTYKYNLNSALNIDDLDYVCLKKENDKCTITIDINYQAAYGLGERFNCINQKGLTVQSHVYEKFCNQGEISYCPIPFFFTNTGLGVYVDSWVINEFDFGDTIKITISKDSSDKFPEIYFFLGEPKEIISEYVSLTGKPFITPKWSFGPWISANRWNTEELVEEQLELLEKHKFPANVMVLEAWSDEATFYRWNENGEWKNPKEMIDKLHDKGIKLLLWQCPVIKKMEEGRFHKVNEEDWEHVKQKGLCIKNADGSPYTIPKRRWFSGSMIPDFTNEETIKWWFEKRQHLLDIGVDGFKTDGGEFVYDDDIKAHNGMTGIELKNAYASSYVQAYHDFIGKDRVLYSRAGYKGQQNFPMQWAGDQQSTWDELRHIILAGISLGMSGVPYWGFDIAGFAGELPTVELYERSTQLAVFTPVMQWHSEPIGGQFSEILPGIKGTNDRSPWNMALCYQDEDLIDRLRYHHNLRTNLLPYIYDQAKKSSETGIPMMKHLVLEYPEDELVYNIEDSFMFGDILVAPIIFEGKTDREVYLPDGMWTNLWTGETFTGNKRYQIDSGKERIPVFLRNGGGIALNLGEDKELGSYVGNGMEEYNNLCFYLAGDVGEYCFSDDLGNKILITWKDGINKTQVLSGNIQFDIIDNI</sequence>
<dbReference type="RefSeq" id="WP_212692287.1">
    <property type="nucleotide sequence ID" value="NZ_CP058561.1"/>
</dbReference>
<dbReference type="AlphaFoldDB" id="A0A8J8M834"/>
<dbReference type="SUPFAM" id="SSF51445">
    <property type="entry name" value="(Trans)glycosidases"/>
    <property type="match status" value="1"/>
</dbReference>
<evidence type="ECO:0000313" key="6">
    <source>
        <dbReference type="Proteomes" id="UP000677305"/>
    </source>
</evidence>
<dbReference type="Gene3D" id="2.60.40.1180">
    <property type="entry name" value="Golgi alpha-mannosidase II"/>
    <property type="match status" value="1"/>
</dbReference>
<dbReference type="GO" id="GO:0005975">
    <property type="term" value="P:carbohydrate metabolic process"/>
    <property type="evidence" value="ECO:0007669"/>
    <property type="project" value="InterPro"/>
</dbReference>
<dbReference type="Pfam" id="PF21365">
    <property type="entry name" value="Glyco_hydro_31_3rd"/>
    <property type="match status" value="1"/>
</dbReference>
<dbReference type="InterPro" id="IPR011013">
    <property type="entry name" value="Gal_mutarotase_sf_dom"/>
</dbReference>
<dbReference type="InterPro" id="IPR000322">
    <property type="entry name" value="Glyco_hydro_31_TIM"/>
</dbReference>
<dbReference type="GO" id="GO:0004553">
    <property type="term" value="F:hydrolase activity, hydrolyzing O-glycosyl compounds"/>
    <property type="evidence" value="ECO:0007669"/>
    <property type="project" value="InterPro"/>
</dbReference>
<dbReference type="Gene3D" id="3.20.20.80">
    <property type="entry name" value="Glycosidases"/>
    <property type="match status" value="1"/>
</dbReference>
<feature type="domain" description="Glycoside hydrolase family 31 TIM barrel" evidence="3">
    <location>
        <begin position="140"/>
        <end position="477"/>
    </location>
</feature>
<dbReference type="GO" id="GO:0030246">
    <property type="term" value="F:carbohydrate binding"/>
    <property type="evidence" value="ECO:0007669"/>
    <property type="project" value="InterPro"/>
</dbReference>
<dbReference type="InterPro" id="IPR017853">
    <property type="entry name" value="GH"/>
</dbReference>
<dbReference type="CDD" id="cd06597">
    <property type="entry name" value="GH31_transferase_CtsY"/>
    <property type="match status" value="1"/>
</dbReference>
<keyword evidence="6" id="KW-1185">Reference proteome</keyword>